<organism evidence="2 4">
    <name type="scientific">Legionella feeleii</name>
    <dbReference type="NCBI Taxonomy" id="453"/>
    <lineage>
        <taxon>Bacteria</taxon>
        <taxon>Pseudomonadati</taxon>
        <taxon>Pseudomonadota</taxon>
        <taxon>Gammaproteobacteria</taxon>
        <taxon>Legionellales</taxon>
        <taxon>Legionellaceae</taxon>
        <taxon>Legionella</taxon>
    </lineage>
</organism>
<dbReference type="PATRIC" id="fig|453.4.peg.2621"/>
<keyword evidence="4" id="KW-1185">Reference proteome</keyword>
<dbReference type="OrthoDB" id="9932359at2"/>
<evidence type="ECO:0000313" key="5">
    <source>
        <dbReference type="Proteomes" id="UP000251942"/>
    </source>
</evidence>
<dbReference type="EMBL" id="LNYB01000082">
    <property type="protein sequence ID" value="KTC96033.1"/>
    <property type="molecule type" value="Genomic_DNA"/>
</dbReference>
<reference evidence="3 5" key="2">
    <citation type="submission" date="2018-06" db="EMBL/GenBank/DDBJ databases">
        <authorList>
            <consortium name="Pathogen Informatics"/>
            <person name="Doyle S."/>
        </authorList>
    </citation>
    <scope>NUCLEOTIDE SEQUENCE [LARGE SCALE GENOMIC DNA]</scope>
    <source>
        <strain evidence="3 5">NCTC12022</strain>
    </source>
</reference>
<feature type="coiled-coil region" evidence="1">
    <location>
        <begin position="10"/>
        <end position="37"/>
    </location>
</feature>
<dbReference type="Proteomes" id="UP000054698">
    <property type="component" value="Unassembled WGS sequence"/>
</dbReference>
<accession>A0A0W0TK63</accession>
<name>A0A0W0TK63_9GAMM</name>
<protein>
    <submittedName>
        <fullName evidence="2">Uncharacterized protein</fullName>
    </submittedName>
</protein>
<dbReference type="EMBL" id="UASS01000007">
    <property type="protein sequence ID" value="SPX60205.1"/>
    <property type="molecule type" value="Genomic_DNA"/>
</dbReference>
<evidence type="ECO:0000256" key="1">
    <source>
        <dbReference type="SAM" id="Coils"/>
    </source>
</evidence>
<dbReference type="AlphaFoldDB" id="A0A0W0TK63"/>
<proteinExistence type="predicted"/>
<evidence type="ECO:0000313" key="2">
    <source>
        <dbReference type="EMBL" id="KTC96033.1"/>
    </source>
</evidence>
<reference evidence="2 4" key="1">
    <citation type="submission" date="2015-11" db="EMBL/GenBank/DDBJ databases">
        <title>Genomic analysis of 38 Legionella species identifies large and diverse effector repertoires.</title>
        <authorList>
            <person name="Burstein D."/>
            <person name="Amaro F."/>
            <person name="Zusman T."/>
            <person name="Lifshitz Z."/>
            <person name="Cohen O."/>
            <person name="Gilbert J.A."/>
            <person name="Pupko T."/>
            <person name="Shuman H.A."/>
            <person name="Segal G."/>
        </authorList>
    </citation>
    <scope>NUCLEOTIDE SEQUENCE [LARGE SCALE GENOMIC DNA]</scope>
    <source>
        <strain evidence="2 4">WO-44C</strain>
    </source>
</reference>
<evidence type="ECO:0000313" key="3">
    <source>
        <dbReference type="EMBL" id="SPX60205.1"/>
    </source>
</evidence>
<dbReference type="RefSeq" id="WP_058447132.1">
    <property type="nucleotide sequence ID" value="NZ_CAAAHT010000019.1"/>
</dbReference>
<gene>
    <name evidence="2" type="ORF">Lfee_2395</name>
    <name evidence="3" type="ORF">NCTC12022_00921</name>
</gene>
<keyword evidence="1" id="KW-0175">Coiled coil</keyword>
<sequence length="146" mass="16714">MYLGKLGFFKEKQAIEKQNLKNHLEQVTTNLKNSNLKRLLLARLQQELYLLTLYAAPKIKMAAKKKRLLCKLKYSMKKRRAKKRAILSHRHTINSMKKIPVSSAVSSGRLKISGDTVNTDPGIVLWYALRSGLSPVEKPVNRNSLR</sequence>
<evidence type="ECO:0000313" key="4">
    <source>
        <dbReference type="Proteomes" id="UP000054698"/>
    </source>
</evidence>
<dbReference type="Proteomes" id="UP000251942">
    <property type="component" value="Unassembled WGS sequence"/>
</dbReference>